<sequence length="167" mass="19806">MKKGDRLDDLLLELGQRAYTLLLSRGAKHHEAEDVIQESYYKLMTFLPELKTEQIKPWFYRVVLNQYIDEKRKQTKSVYVSSNFFDQIKEDESSHGGYRQVDHLDQIESEFEKIKPEYQEILTLKYYYDLSYDDIADILSIKPNSVKQKLARARQSILKERKDSNGS</sequence>
<dbReference type="GO" id="GO:0003677">
    <property type="term" value="F:DNA binding"/>
    <property type="evidence" value="ECO:0007669"/>
    <property type="project" value="UniProtKB-KW"/>
</dbReference>
<feature type="domain" description="RNA polymerase sigma factor 70 region 4 type 2" evidence="7">
    <location>
        <begin position="105"/>
        <end position="156"/>
    </location>
</feature>
<dbReference type="InterPro" id="IPR014284">
    <property type="entry name" value="RNA_pol_sigma-70_dom"/>
</dbReference>
<gene>
    <name evidence="8" type="ORF">CBF28_14050</name>
</gene>
<proteinExistence type="inferred from homology"/>
<dbReference type="Pfam" id="PF04542">
    <property type="entry name" value="Sigma70_r2"/>
    <property type="match status" value="1"/>
</dbReference>
<evidence type="ECO:0000313" key="9">
    <source>
        <dbReference type="Proteomes" id="UP000288028"/>
    </source>
</evidence>
<dbReference type="InterPro" id="IPR007627">
    <property type="entry name" value="RNA_pol_sigma70_r2"/>
</dbReference>
<feature type="domain" description="RNA polymerase sigma-70 region 2" evidence="6">
    <location>
        <begin position="14"/>
        <end position="76"/>
    </location>
</feature>
<dbReference type="GO" id="GO:0016987">
    <property type="term" value="F:sigma factor activity"/>
    <property type="evidence" value="ECO:0007669"/>
    <property type="project" value="UniProtKB-KW"/>
</dbReference>
<dbReference type="Gene3D" id="1.10.10.10">
    <property type="entry name" value="Winged helix-like DNA-binding domain superfamily/Winged helix DNA-binding domain"/>
    <property type="match status" value="1"/>
</dbReference>
<keyword evidence="2" id="KW-0805">Transcription regulation</keyword>
<comment type="similarity">
    <text evidence="1">Belongs to the sigma-70 factor family. ECF subfamily.</text>
</comment>
<evidence type="ECO:0000256" key="1">
    <source>
        <dbReference type="ARBA" id="ARBA00010641"/>
    </source>
</evidence>
<dbReference type="EMBL" id="NGKB01000019">
    <property type="protein sequence ID" value="RSU10213.1"/>
    <property type="molecule type" value="Genomic_DNA"/>
</dbReference>
<evidence type="ECO:0000256" key="4">
    <source>
        <dbReference type="ARBA" id="ARBA00023125"/>
    </source>
</evidence>
<dbReference type="OrthoDB" id="9784984at2"/>
<keyword evidence="5" id="KW-0804">Transcription</keyword>
<dbReference type="SUPFAM" id="SSF88659">
    <property type="entry name" value="Sigma3 and sigma4 domains of RNA polymerase sigma factors"/>
    <property type="match status" value="1"/>
</dbReference>
<dbReference type="InterPro" id="IPR036388">
    <property type="entry name" value="WH-like_DNA-bd_sf"/>
</dbReference>
<dbReference type="AlphaFoldDB" id="A0A430AQF6"/>
<dbReference type="InterPro" id="IPR013249">
    <property type="entry name" value="RNA_pol_sigma70_r4_t2"/>
</dbReference>
<dbReference type="SUPFAM" id="SSF88946">
    <property type="entry name" value="Sigma2 domain of RNA polymerase sigma factors"/>
    <property type="match status" value="1"/>
</dbReference>
<evidence type="ECO:0000256" key="3">
    <source>
        <dbReference type="ARBA" id="ARBA00023082"/>
    </source>
</evidence>
<dbReference type="Proteomes" id="UP000288028">
    <property type="component" value="Unassembled WGS sequence"/>
</dbReference>
<protein>
    <recommendedName>
        <fullName evidence="10">RNA polymerase subunit sigma</fullName>
    </recommendedName>
</protein>
<evidence type="ECO:0000259" key="7">
    <source>
        <dbReference type="Pfam" id="PF08281"/>
    </source>
</evidence>
<keyword evidence="9" id="KW-1185">Reference proteome</keyword>
<dbReference type="RefSeq" id="WP_126796310.1">
    <property type="nucleotide sequence ID" value="NZ_CP060720.1"/>
</dbReference>
<dbReference type="NCBIfam" id="TIGR02937">
    <property type="entry name" value="sigma70-ECF"/>
    <property type="match status" value="1"/>
</dbReference>
<evidence type="ECO:0000313" key="8">
    <source>
        <dbReference type="EMBL" id="RSU10213.1"/>
    </source>
</evidence>
<accession>A0A430AQF6</accession>
<evidence type="ECO:0008006" key="10">
    <source>
        <dbReference type="Google" id="ProtNLM"/>
    </source>
</evidence>
<dbReference type="InterPro" id="IPR013325">
    <property type="entry name" value="RNA_pol_sigma_r2"/>
</dbReference>
<keyword evidence="3" id="KW-0731">Sigma factor</keyword>
<dbReference type="PANTHER" id="PTHR43133">
    <property type="entry name" value="RNA POLYMERASE ECF-TYPE SIGMA FACTO"/>
    <property type="match status" value="1"/>
</dbReference>
<organism evidence="8 9">
    <name type="scientific">Vagococcus carniphilus</name>
    <dbReference type="NCBI Taxonomy" id="218144"/>
    <lineage>
        <taxon>Bacteria</taxon>
        <taxon>Bacillati</taxon>
        <taxon>Bacillota</taxon>
        <taxon>Bacilli</taxon>
        <taxon>Lactobacillales</taxon>
        <taxon>Enterococcaceae</taxon>
        <taxon>Vagococcus</taxon>
    </lineage>
</organism>
<dbReference type="CDD" id="cd06171">
    <property type="entry name" value="Sigma70_r4"/>
    <property type="match status" value="1"/>
</dbReference>
<evidence type="ECO:0000256" key="5">
    <source>
        <dbReference type="ARBA" id="ARBA00023163"/>
    </source>
</evidence>
<name>A0A430AQF6_9ENTE</name>
<evidence type="ECO:0000259" key="6">
    <source>
        <dbReference type="Pfam" id="PF04542"/>
    </source>
</evidence>
<dbReference type="InterPro" id="IPR039425">
    <property type="entry name" value="RNA_pol_sigma-70-like"/>
</dbReference>
<keyword evidence="4" id="KW-0238">DNA-binding</keyword>
<comment type="caution">
    <text evidence="8">The sequence shown here is derived from an EMBL/GenBank/DDBJ whole genome shotgun (WGS) entry which is preliminary data.</text>
</comment>
<dbReference type="GO" id="GO:0006352">
    <property type="term" value="P:DNA-templated transcription initiation"/>
    <property type="evidence" value="ECO:0007669"/>
    <property type="project" value="InterPro"/>
</dbReference>
<dbReference type="InterPro" id="IPR013324">
    <property type="entry name" value="RNA_pol_sigma_r3/r4-like"/>
</dbReference>
<dbReference type="GeneID" id="95581502"/>
<dbReference type="Gene3D" id="1.10.1740.10">
    <property type="match status" value="1"/>
</dbReference>
<dbReference type="Pfam" id="PF08281">
    <property type="entry name" value="Sigma70_r4_2"/>
    <property type="match status" value="1"/>
</dbReference>
<reference evidence="8 9" key="1">
    <citation type="submission" date="2017-05" db="EMBL/GenBank/DDBJ databases">
        <title>Vagococcus spp. assemblies.</title>
        <authorList>
            <person name="Gulvik C.A."/>
        </authorList>
    </citation>
    <scope>NUCLEOTIDE SEQUENCE [LARGE SCALE GENOMIC DNA]</scope>
    <source>
        <strain evidence="8 9">SS1714</strain>
    </source>
</reference>
<evidence type="ECO:0000256" key="2">
    <source>
        <dbReference type="ARBA" id="ARBA00023015"/>
    </source>
</evidence>
<dbReference type="PANTHER" id="PTHR43133:SF8">
    <property type="entry name" value="RNA POLYMERASE SIGMA FACTOR HI_1459-RELATED"/>
    <property type="match status" value="1"/>
</dbReference>